<keyword evidence="3" id="KW-0963">Cytoplasm</keyword>
<organism evidence="19 20">
    <name type="scientific">Roseateles rivi</name>
    <dbReference type="NCBI Taxonomy" id="3299028"/>
    <lineage>
        <taxon>Bacteria</taxon>
        <taxon>Pseudomonadati</taxon>
        <taxon>Pseudomonadota</taxon>
        <taxon>Betaproteobacteria</taxon>
        <taxon>Burkholderiales</taxon>
        <taxon>Sphaerotilaceae</taxon>
        <taxon>Roseateles</taxon>
    </lineage>
</organism>
<keyword evidence="11 19" id="KW-0067">ATP-binding</keyword>
<dbReference type="SUPFAM" id="SSF52540">
    <property type="entry name" value="P-loop containing nucleoside triphosphate hydrolases"/>
    <property type="match status" value="2"/>
</dbReference>
<keyword evidence="4" id="KW-0479">Metal-binding</keyword>
<evidence type="ECO:0000256" key="15">
    <source>
        <dbReference type="ARBA" id="ARBA00038000"/>
    </source>
</evidence>
<dbReference type="Pfam" id="PF17755">
    <property type="entry name" value="UvrA_DNA-bind"/>
    <property type="match status" value="1"/>
</dbReference>
<keyword evidence="2" id="KW-0472">Membrane</keyword>
<evidence type="ECO:0000256" key="3">
    <source>
        <dbReference type="ARBA" id="ARBA00022490"/>
    </source>
</evidence>
<evidence type="ECO:0000256" key="12">
    <source>
        <dbReference type="ARBA" id="ARBA00022881"/>
    </source>
</evidence>
<dbReference type="SMART" id="SM00382">
    <property type="entry name" value="AAA"/>
    <property type="match status" value="1"/>
</dbReference>
<evidence type="ECO:0000259" key="18">
    <source>
        <dbReference type="PROSITE" id="PS50893"/>
    </source>
</evidence>
<dbReference type="InterPro" id="IPR003439">
    <property type="entry name" value="ABC_transporter-like_ATP-bd"/>
</dbReference>
<evidence type="ECO:0000256" key="7">
    <source>
        <dbReference type="ARBA" id="ARBA00022763"/>
    </source>
</evidence>
<dbReference type="PANTHER" id="PTHR43152:SF3">
    <property type="entry name" value="UVRABC SYSTEM PROTEIN A"/>
    <property type="match status" value="1"/>
</dbReference>
<dbReference type="PANTHER" id="PTHR43152">
    <property type="entry name" value="UVRABC SYSTEM PROTEIN A"/>
    <property type="match status" value="1"/>
</dbReference>
<dbReference type="Gene3D" id="1.20.1580.10">
    <property type="entry name" value="ABC transporter ATPase like domain"/>
    <property type="match status" value="2"/>
</dbReference>
<evidence type="ECO:0000256" key="4">
    <source>
        <dbReference type="ARBA" id="ARBA00022723"/>
    </source>
</evidence>
<dbReference type="EMBL" id="JBIGHZ010000002">
    <property type="protein sequence ID" value="MFG6447799.1"/>
    <property type="molecule type" value="Genomic_DNA"/>
</dbReference>
<dbReference type="RefSeq" id="WP_394459477.1">
    <property type="nucleotide sequence ID" value="NZ_JBIGHZ010000002.1"/>
</dbReference>
<evidence type="ECO:0000256" key="17">
    <source>
        <dbReference type="ARBA" id="ARBA00042156"/>
    </source>
</evidence>
<evidence type="ECO:0000256" key="9">
    <source>
        <dbReference type="ARBA" id="ARBA00022771"/>
    </source>
</evidence>
<evidence type="ECO:0000256" key="16">
    <source>
        <dbReference type="ARBA" id="ARBA00039316"/>
    </source>
</evidence>
<keyword evidence="14" id="KW-0234">DNA repair</keyword>
<evidence type="ECO:0000256" key="14">
    <source>
        <dbReference type="ARBA" id="ARBA00023204"/>
    </source>
</evidence>
<dbReference type="InterPro" id="IPR003593">
    <property type="entry name" value="AAA+_ATPase"/>
</dbReference>
<keyword evidence="8" id="KW-0228">DNA excision</keyword>
<comment type="subcellular location">
    <subcellularLocation>
        <location evidence="1">Cytoplasm</location>
    </subcellularLocation>
</comment>
<name>A0ABW7FU01_9BURK</name>
<comment type="caution">
    <text evidence="19">The sequence shown here is derived from an EMBL/GenBank/DDBJ whole genome shotgun (WGS) entry which is preliminary data.</text>
</comment>
<evidence type="ECO:0000256" key="10">
    <source>
        <dbReference type="ARBA" id="ARBA00022833"/>
    </source>
</evidence>
<evidence type="ECO:0000256" key="6">
    <source>
        <dbReference type="ARBA" id="ARBA00022741"/>
    </source>
</evidence>
<keyword evidence="9" id="KW-0863">Zinc-finger</keyword>
<keyword evidence="7" id="KW-0227">DNA damage</keyword>
<evidence type="ECO:0000256" key="8">
    <source>
        <dbReference type="ARBA" id="ARBA00022769"/>
    </source>
</evidence>
<keyword evidence="20" id="KW-1185">Reference proteome</keyword>
<keyword evidence="2" id="KW-1003">Cell membrane</keyword>
<evidence type="ECO:0000256" key="2">
    <source>
        <dbReference type="ARBA" id="ARBA00022475"/>
    </source>
</evidence>
<evidence type="ECO:0000313" key="19">
    <source>
        <dbReference type="EMBL" id="MFG6447799.1"/>
    </source>
</evidence>
<reference evidence="19 20" key="1">
    <citation type="submission" date="2024-08" db="EMBL/GenBank/DDBJ databases">
        <authorList>
            <person name="Lu H."/>
        </authorList>
    </citation>
    <scope>NUCLEOTIDE SEQUENCE [LARGE SCALE GENOMIC DNA]</scope>
    <source>
        <strain evidence="19 20">BYS180W</strain>
    </source>
</reference>
<accession>A0ABW7FU01</accession>
<keyword evidence="5" id="KW-0677">Repeat</keyword>
<evidence type="ECO:0000256" key="13">
    <source>
        <dbReference type="ARBA" id="ARBA00023125"/>
    </source>
</evidence>
<evidence type="ECO:0000256" key="11">
    <source>
        <dbReference type="ARBA" id="ARBA00022840"/>
    </source>
</evidence>
<keyword evidence="13" id="KW-0238">DNA-binding</keyword>
<dbReference type="Gene3D" id="1.10.8.280">
    <property type="entry name" value="ABC transporter ATPase domain-like"/>
    <property type="match status" value="1"/>
</dbReference>
<evidence type="ECO:0000256" key="1">
    <source>
        <dbReference type="ARBA" id="ARBA00004496"/>
    </source>
</evidence>
<dbReference type="Gene3D" id="3.40.50.300">
    <property type="entry name" value="P-loop containing nucleotide triphosphate hydrolases"/>
    <property type="match status" value="2"/>
</dbReference>
<comment type="similarity">
    <text evidence="15">Belongs to the ABC transporter superfamily. UvrA family.</text>
</comment>
<feature type="domain" description="ABC transporter" evidence="18">
    <location>
        <begin position="481"/>
        <end position="805"/>
    </location>
</feature>
<dbReference type="Pfam" id="PF00005">
    <property type="entry name" value="ABC_tran"/>
    <property type="match status" value="1"/>
</dbReference>
<dbReference type="InterPro" id="IPR027417">
    <property type="entry name" value="P-loop_NTPase"/>
</dbReference>
<proteinExistence type="inferred from homology"/>
<sequence length="811" mass="86645">MTLPHDGIRLEGVRTHNLQNLSLTLPKNRLVVFTGVSGSGKSSLVFDTLFQVAKSLYLGALASTGQELGDADYELDHLSGVQAPVALAQSTQRLSNPRSTVGSMSGMERSLRVLFARLGQPVCPVCLGPTDAQLRCASCGCLAQALTPLDFSAHRKEGMCLSCKGLGRVAGFDQERVIPDPGLSLNAIWEGAEPGTFNIPNVRKAFDAMCADVGIAAHQPFAALSAAQRQLVLYGSPTTYFIQVRKVSNHVRFEGILGYLERLYRETSSAARRAALERYLGDAPCPDCQGLRLRPASLAVRLGGQNIATLQQRPVAELLGLLQALAQDPALPGACLDLLRRMQTQCQHIAAVGLPYLALERSVVSLSGGELQRLLLAQHLSNALSGVMYVLDEPSTGLHPRDTAQLLTLLQQLRDQGNSLMVVEHDETLIRAADWLVEVGPGAGRQGGRLVFEGTPVALLQSSSATARHLGQPLAAPAAALGPRQAWWHSSPLSRHNVQNLSVALPLGAYTCVTGVSGAGKSSLVQALCAELQRQLNARSAPPQLQYLVHAEQKPMARSSRSSLATYVGLADELRDLYAAQPEAQAAALQRSHFSANVAGGRCETCKGQGEIEMDIAFLKNDYQPCPDCHGQRFTPEVLAVQWGGRSISEVLRMSVSEALAHFMGGPAPVSDTLTAALRLLDELGLGYLQLGQSTRTLSGGEAQRLHLASELQTRKSGQGLYVFDEPSRGLHGADLPQLWRLLQRLKAQGHTVLLIEHELSLIACADHVLELGPEGGPGGGQLLYSGPVSGLLGCTHSPTGRVLAQHSALH</sequence>
<keyword evidence="6" id="KW-0547">Nucleotide-binding</keyword>
<gene>
    <name evidence="19" type="ORF">ACG0Z6_06010</name>
</gene>
<dbReference type="Proteomes" id="UP001606099">
    <property type="component" value="Unassembled WGS sequence"/>
</dbReference>
<evidence type="ECO:0000313" key="20">
    <source>
        <dbReference type="Proteomes" id="UP001606099"/>
    </source>
</evidence>
<dbReference type="InterPro" id="IPR041552">
    <property type="entry name" value="UvrA_DNA-bd"/>
</dbReference>
<keyword evidence="12" id="KW-0267">Excision nuclease</keyword>
<evidence type="ECO:0000256" key="5">
    <source>
        <dbReference type="ARBA" id="ARBA00022737"/>
    </source>
</evidence>
<protein>
    <recommendedName>
        <fullName evidence="16">UvrABC system protein A</fullName>
    </recommendedName>
    <alternativeName>
        <fullName evidence="17">Excinuclease ABC subunit A</fullName>
    </alternativeName>
</protein>
<keyword evidence="10" id="KW-0862">Zinc</keyword>
<dbReference type="PROSITE" id="PS50893">
    <property type="entry name" value="ABC_TRANSPORTER_2"/>
    <property type="match status" value="1"/>
</dbReference>
<dbReference type="GO" id="GO:0005524">
    <property type="term" value="F:ATP binding"/>
    <property type="evidence" value="ECO:0007669"/>
    <property type="project" value="UniProtKB-KW"/>
</dbReference>